<comment type="subcellular location">
    <subcellularLocation>
        <location evidence="1">Nucleus</location>
    </subcellularLocation>
</comment>
<reference evidence="10" key="1">
    <citation type="submission" date="2022-07" db="EMBL/GenBank/DDBJ databases">
        <title>Phylogenomic reconstructions and comparative analyses of Kickxellomycotina fungi.</title>
        <authorList>
            <person name="Reynolds N.K."/>
            <person name="Stajich J.E."/>
            <person name="Barry K."/>
            <person name="Grigoriev I.V."/>
            <person name="Crous P."/>
            <person name="Smith M.E."/>
        </authorList>
    </citation>
    <scope>NUCLEOTIDE SEQUENCE</scope>
    <source>
        <strain evidence="10">NRRL 1566</strain>
    </source>
</reference>
<dbReference type="AlphaFoldDB" id="A0A9W8I9W5"/>
<evidence type="ECO:0000256" key="5">
    <source>
        <dbReference type="ARBA" id="ARBA00022833"/>
    </source>
</evidence>
<keyword evidence="2" id="KW-0479">Metal-binding</keyword>
<dbReference type="GO" id="GO:0031519">
    <property type="term" value="C:PcG protein complex"/>
    <property type="evidence" value="ECO:0007669"/>
    <property type="project" value="TreeGrafter"/>
</dbReference>
<keyword evidence="11" id="KW-1185">Reference proteome</keyword>
<dbReference type="PROSITE" id="PS00028">
    <property type="entry name" value="ZINC_FINGER_C2H2_1"/>
    <property type="match status" value="2"/>
</dbReference>
<feature type="domain" description="C2H2-type" evidence="9">
    <location>
        <begin position="65"/>
        <end position="94"/>
    </location>
</feature>
<keyword evidence="6" id="KW-0539">Nucleus</keyword>
<dbReference type="Pfam" id="PF00096">
    <property type="entry name" value="zf-C2H2"/>
    <property type="match status" value="2"/>
</dbReference>
<organism evidence="10 11">
    <name type="scientific">Coemansia brasiliensis</name>
    <dbReference type="NCBI Taxonomy" id="2650707"/>
    <lineage>
        <taxon>Eukaryota</taxon>
        <taxon>Fungi</taxon>
        <taxon>Fungi incertae sedis</taxon>
        <taxon>Zoopagomycota</taxon>
        <taxon>Kickxellomycotina</taxon>
        <taxon>Kickxellomycetes</taxon>
        <taxon>Kickxellales</taxon>
        <taxon>Kickxellaceae</taxon>
        <taxon>Coemansia</taxon>
    </lineage>
</organism>
<evidence type="ECO:0000256" key="4">
    <source>
        <dbReference type="ARBA" id="ARBA00022771"/>
    </source>
</evidence>
<dbReference type="GO" id="GO:0008270">
    <property type="term" value="F:zinc ion binding"/>
    <property type="evidence" value="ECO:0007669"/>
    <property type="project" value="UniProtKB-KW"/>
</dbReference>
<dbReference type="Proteomes" id="UP001139887">
    <property type="component" value="Unassembled WGS sequence"/>
</dbReference>
<evidence type="ECO:0000259" key="9">
    <source>
        <dbReference type="PROSITE" id="PS50157"/>
    </source>
</evidence>
<gene>
    <name evidence="10" type="ORF">IWW36_000958</name>
</gene>
<feature type="region of interest" description="Disordered" evidence="8">
    <location>
        <begin position="1"/>
        <end position="25"/>
    </location>
</feature>
<evidence type="ECO:0000256" key="1">
    <source>
        <dbReference type="ARBA" id="ARBA00004123"/>
    </source>
</evidence>
<dbReference type="FunFam" id="3.30.160.60:FF:000624">
    <property type="entry name" value="zinc finger protein 697"/>
    <property type="match status" value="1"/>
</dbReference>
<dbReference type="SMART" id="SM00355">
    <property type="entry name" value="ZnF_C2H2"/>
    <property type="match status" value="2"/>
</dbReference>
<dbReference type="GO" id="GO:0000981">
    <property type="term" value="F:DNA-binding transcription factor activity, RNA polymerase II-specific"/>
    <property type="evidence" value="ECO:0007669"/>
    <property type="project" value="TreeGrafter"/>
</dbReference>
<dbReference type="SUPFAM" id="SSF57667">
    <property type="entry name" value="beta-beta-alpha zinc fingers"/>
    <property type="match status" value="1"/>
</dbReference>
<evidence type="ECO:0000256" key="8">
    <source>
        <dbReference type="SAM" id="MobiDB-lite"/>
    </source>
</evidence>
<comment type="caution">
    <text evidence="10">The sequence shown here is derived from an EMBL/GenBank/DDBJ whole genome shotgun (WGS) entry which is preliminary data.</text>
</comment>
<dbReference type="GO" id="GO:0000978">
    <property type="term" value="F:RNA polymerase II cis-regulatory region sequence-specific DNA binding"/>
    <property type="evidence" value="ECO:0007669"/>
    <property type="project" value="TreeGrafter"/>
</dbReference>
<dbReference type="InterPro" id="IPR036236">
    <property type="entry name" value="Znf_C2H2_sf"/>
</dbReference>
<evidence type="ECO:0000256" key="2">
    <source>
        <dbReference type="ARBA" id="ARBA00022723"/>
    </source>
</evidence>
<feature type="compositionally biased region" description="Polar residues" evidence="8">
    <location>
        <begin position="7"/>
        <end position="22"/>
    </location>
</feature>
<evidence type="ECO:0000313" key="10">
    <source>
        <dbReference type="EMBL" id="KAJ2851635.1"/>
    </source>
</evidence>
<feature type="domain" description="C2H2-type" evidence="9">
    <location>
        <begin position="37"/>
        <end position="64"/>
    </location>
</feature>
<dbReference type="InterPro" id="IPR013087">
    <property type="entry name" value="Znf_C2H2_type"/>
</dbReference>
<protein>
    <recommendedName>
        <fullName evidence="9">C2H2-type domain-containing protein</fullName>
    </recommendedName>
</protein>
<evidence type="ECO:0000256" key="6">
    <source>
        <dbReference type="ARBA" id="ARBA00023242"/>
    </source>
</evidence>
<dbReference type="EMBL" id="JANBUW010000010">
    <property type="protein sequence ID" value="KAJ2851635.1"/>
    <property type="molecule type" value="Genomic_DNA"/>
</dbReference>
<evidence type="ECO:0000256" key="3">
    <source>
        <dbReference type="ARBA" id="ARBA00022737"/>
    </source>
</evidence>
<dbReference type="OrthoDB" id="6077919at2759"/>
<dbReference type="GO" id="GO:0005667">
    <property type="term" value="C:transcription regulator complex"/>
    <property type="evidence" value="ECO:0007669"/>
    <property type="project" value="TreeGrafter"/>
</dbReference>
<dbReference type="PROSITE" id="PS50157">
    <property type="entry name" value="ZINC_FINGER_C2H2_2"/>
    <property type="match status" value="2"/>
</dbReference>
<name>A0A9W8I9W5_9FUNG</name>
<evidence type="ECO:0000313" key="11">
    <source>
        <dbReference type="Proteomes" id="UP001139887"/>
    </source>
</evidence>
<dbReference type="Gene3D" id="3.30.160.60">
    <property type="entry name" value="Classic Zinc Finger"/>
    <property type="match status" value="2"/>
</dbReference>
<dbReference type="GO" id="GO:0000785">
    <property type="term" value="C:chromatin"/>
    <property type="evidence" value="ECO:0007669"/>
    <property type="project" value="TreeGrafter"/>
</dbReference>
<dbReference type="PANTHER" id="PTHR14003:SF19">
    <property type="entry name" value="YY2 TRANSCRIPTION FACTOR"/>
    <property type="match status" value="1"/>
</dbReference>
<proteinExistence type="predicted"/>
<evidence type="ECO:0000256" key="7">
    <source>
        <dbReference type="PROSITE-ProRule" id="PRU00042"/>
    </source>
</evidence>
<accession>A0A9W8I9W5</accession>
<keyword evidence="4 7" id="KW-0863">Zinc-finger</keyword>
<keyword evidence="5" id="KW-0862">Zinc</keyword>
<dbReference type="PANTHER" id="PTHR14003">
    <property type="entry name" value="TRANSCRIPTIONAL REPRESSOR PROTEIN YY"/>
    <property type="match status" value="1"/>
</dbReference>
<dbReference type="FunFam" id="3.30.160.60:FF:000744">
    <property type="entry name" value="zinc finger E-box-binding homeobox 1"/>
    <property type="match status" value="1"/>
</dbReference>
<keyword evidence="3" id="KW-0677">Repeat</keyword>
<sequence length="359" mass="39561">MMPLSPSPSCLTAGGETQSISSEAPVYRRDATKERKYPCTICGKRFTRPSSLACHRRIHTGEKPHICRYPNCGKQFSVQSNLRRHMRIHEKAQQHSSGVAKKKRSIVKSKSVCTKAKETPTPSLVWDDSADDSGKVEGSLRPMNGLSLDVSAALTASQNASVLSGLLDMPEFYTELEFPLTAPVYSGGFTSQALLPMSSARPLLTPPPQQLQVPSLLRGCTDKLAVAGMPSTESLCSHMGIVPSMSNCAFDSVLSSPHESFMQQTPLPMQPTLQQTQSHIQPQAQQTLQQPHIQQTQTLPQPHIQQTQSHIQPHIQQTPQMQQQQQQSNPQLPLLLAPCTPMPLSTFQPLQDTLSWNFL</sequence>
<feature type="region of interest" description="Disordered" evidence="8">
    <location>
        <begin position="271"/>
        <end position="329"/>
    </location>
</feature>